<feature type="region of interest" description="Disordered" evidence="7">
    <location>
        <begin position="1466"/>
        <end position="1493"/>
    </location>
</feature>
<evidence type="ECO:0000256" key="7">
    <source>
        <dbReference type="SAM" id="MobiDB-lite"/>
    </source>
</evidence>
<dbReference type="Proteomes" id="UP001218218">
    <property type="component" value="Unassembled WGS sequence"/>
</dbReference>
<sequence length="1493" mass="165455">MSFFSRKKQQPPQQQPPNVTVAQTPSQALAQLSAQAAAKDPQQQQPQQPQLQQQPQQQLQQNLQRNDPQDFQQPGSLNSNSGLNGISMNSGPPGGSAPQRPKNNVPQPDSGSPQPAQQRERAAYPWAAHRLVLPPPIVLNRPGIVPPTSPSPSPFPRYGHALPSTPTANGDLYIFGGLVRESARNDLYLFSTRDQSATLLQTTGDSPSARVGHASALVSNVLIVWGGDTKTDPKSKPTDKQDDSLYLLNHASGDWKWTKVTVHGPAPVGRYGHAVTMAGSKFMVFGGQVDGEFLNDLWSFDLNSLRTRATWELCEPVSPERPAQRTGHACITFENRIIVFGGTDGQYHYNDTWTYDLTTRKWSELQCIGFIPSPREGHAAALVDDVIYVFGGRGVDGKDLNDLAAFKISNQRWYMFQNMGPSPSGRSGHAMASVGTKVYVLGGESFTPSKTDDSGLVHVLDTSVFRYNVPLPKSSTNATPPEHIKYPVTQQPPGPQNVARKSSLGPAPSQLQNGVRSMSPSIPPGADPEDPRRAVSPANSRNVKSPNGLPNVNGKGKPPMRPRREDSDGADDSMDDRDVVRERTMSPEQAAPPPAAAPASIRAKSPAFSVASRAVSPANGIGGGVDSQPPNMVGMSMALNNLSGRGSPAIDRDRTKPPTDAFYNNAPGSPTGGSHFGHGSRQSSVNTTSELIKDLKTKEMELEGVKRQMAWMKEVLGKASKAGYVYVDREGQQVNGETEESSAGKNADLALKFKQFKAQMQTLMTEQARQASEHIADAERMKTSATQEAAYYRAKLSAFENANEAEVVRIEKERVTDLEKRMYALMNERWEQDRKLSELSDSLALQTTLYEQAEARAADASKRAEMVEESHERTLQWHSGIKERQNKLEVQLRDHADRLLSQTSALEQKEVDEMSLRAQVDELIQSRDQHLRALEQARTALQASSSRAEEVDVQYDRAREQISTLEVDVIELRGELESRTAEVEAIRARLTDVENSWAKSREEADAFRALTTGSLGELLDSHRDLKTDEERATRGHAEKTQAMEAEASSLRRMLKEAAQQSDQAQAQLTEERQRVREHETEHSLLRSQIVAVRTQLSNALADVGRTKKDLAEREARLNDKSKESSDATVRLGMLRNYLAENGINVDEDASRSASRSQGAASPSVAELENKLAERTRLHENAQRELEMALRRKRDVESQLSQLSAQLDRVRSTPSSAVAPNPEAEARAVEAERKLEETETSYKARMQQMEEDYQLAVHYVKGTEKMMRRMRDELTKQKNTNVSLQVDLDAARGVKTPQDRKLLNGRSTPSSDDGQDAALRSQLVDSQRQVQRLTNENKELRLRLDNLDKDLEMLRENLLASQRESDDRLIQVEDLQHEVERLQSSLVTLRGGHDETLLETISNENSTLRRENEQLSHKIGLLLEVDQPSFGQGRPMSGVSARRVSNSSSENALAFEHLSSELDSWQRQLASSMSDRRPLSDFDSEPERARSPRS</sequence>
<feature type="compositionally biased region" description="Low complexity" evidence="7">
    <location>
        <begin position="75"/>
        <end position="91"/>
    </location>
</feature>
<gene>
    <name evidence="8" type="ORF">DFH08DRAFT_476369</name>
</gene>
<organism evidence="8 9">
    <name type="scientific">Mycena albidolilacea</name>
    <dbReference type="NCBI Taxonomy" id="1033008"/>
    <lineage>
        <taxon>Eukaryota</taxon>
        <taxon>Fungi</taxon>
        <taxon>Dikarya</taxon>
        <taxon>Basidiomycota</taxon>
        <taxon>Agaricomycotina</taxon>
        <taxon>Agaricomycetes</taxon>
        <taxon>Agaricomycetidae</taxon>
        <taxon>Agaricales</taxon>
        <taxon>Marasmiineae</taxon>
        <taxon>Mycenaceae</taxon>
        <taxon>Mycena</taxon>
    </lineage>
</organism>
<name>A0AAD7AFI4_9AGAR</name>
<keyword evidence="9" id="KW-1185">Reference proteome</keyword>
<accession>A0AAD7AFI4</accession>
<feature type="compositionally biased region" description="Basic and acidic residues" evidence="7">
    <location>
        <begin position="1288"/>
        <end position="1301"/>
    </location>
</feature>
<feature type="compositionally biased region" description="Polar residues" evidence="7">
    <location>
        <begin position="537"/>
        <end position="550"/>
    </location>
</feature>
<feature type="coiled-coil region" evidence="6">
    <location>
        <begin position="1315"/>
        <end position="1363"/>
    </location>
</feature>
<dbReference type="SUPFAM" id="SSF117281">
    <property type="entry name" value="Kelch motif"/>
    <property type="match status" value="1"/>
</dbReference>
<feature type="compositionally biased region" description="Polar residues" evidence="7">
    <location>
        <begin position="509"/>
        <end position="520"/>
    </location>
</feature>
<evidence type="ECO:0000256" key="3">
    <source>
        <dbReference type="ARBA" id="ARBA00022490"/>
    </source>
</evidence>
<keyword evidence="2" id="KW-0880">Kelch repeat</keyword>
<dbReference type="InterPro" id="IPR006652">
    <property type="entry name" value="Kelch_1"/>
</dbReference>
<evidence type="ECO:0000256" key="2">
    <source>
        <dbReference type="ARBA" id="ARBA00022441"/>
    </source>
</evidence>
<feature type="coiled-coil region" evidence="6">
    <location>
        <begin position="920"/>
        <end position="975"/>
    </location>
</feature>
<dbReference type="FunFam" id="2.120.10.80:FF:000049">
    <property type="entry name" value="Cell polarity protein (Tea1)"/>
    <property type="match status" value="1"/>
</dbReference>
<dbReference type="GO" id="GO:0005737">
    <property type="term" value="C:cytoplasm"/>
    <property type="evidence" value="ECO:0007669"/>
    <property type="project" value="UniProtKB-SubCell"/>
</dbReference>
<dbReference type="SMART" id="SM00612">
    <property type="entry name" value="Kelch"/>
    <property type="match status" value="2"/>
</dbReference>
<keyword evidence="4" id="KW-0677">Repeat</keyword>
<reference evidence="8" key="1">
    <citation type="submission" date="2023-03" db="EMBL/GenBank/DDBJ databases">
        <title>Massive genome expansion in bonnet fungi (Mycena s.s.) driven by repeated elements and novel gene families across ecological guilds.</title>
        <authorList>
            <consortium name="Lawrence Berkeley National Laboratory"/>
            <person name="Harder C.B."/>
            <person name="Miyauchi S."/>
            <person name="Viragh M."/>
            <person name="Kuo A."/>
            <person name="Thoen E."/>
            <person name="Andreopoulos B."/>
            <person name="Lu D."/>
            <person name="Skrede I."/>
            <person name="Drula E."/>
            <person name="Henrissat B."/>
            <person name="Morin E."/>
            <person name="Kohler A."/>
            <person name="Barry K."/>
            <person name="LaButti K."/>
            <person name="Morin E."/>
            <person name="Salamov A."/>
            <person name="Lipzen A."/>
            <person name="Mereny Z."/>
            <person name="Hegedus B."/>
            <person name="Baldrian P."/>
            <person name="Stursova M."/>
            <person name="Weitz H."/>
            <person name="Taylor A."/>
            <person name="Grigoriev I.V."/>
            <person name="Nagy L.G."/>
            <person name="Martin F."/>
            <person name="Kauserud H."/>
        </authorList>
    </citation>
    <scope>NUCLEOTIDE SEQUENCE</scope>
    <source>
        <strain evidence="8">CBHHK002</strain>
    </source>
</reference>
<proteinExistence type="predicted"/>
<evidence type="ECO:0000256" key="6">
    <source>
        <dbReference type="SAM" id="Coils"/>
    </source>
</evidence>
<feature type="region of interest" description="Disordered" evidence="7">
    <location>
        <begin position="471"/>
        <end position="602"/>
    </location>
</feature>
<comment type="caution">
    <text evidence="8">The sequence shown here is derived from an EMBL/GenBank/DDBJ whole genome shotgun (WGS) entry which is preliminary data.</text>
</comment>
<feature type="compositionally biased region" description="Polar residues" evidence="7">
    <location>
        <begin position="101"/>
        <end position="117"/>
    </location>
</feature>
<feature type="coiled-coil region" evidence="6">
    <location>
        <begin position="1040"/>
        <end position="1088"/>
    </location>
</feature>
<feature type="region of interest" description="Disordered" evidence="7">
    <location>
        <begin position="658"/>
        <end position="686"/>
    </location>
</feature>
<feature type="compositionally biased region" description="Basic and acidic residues" evidence="7">
    <location>
        <begin position="1473"/>
        <end position="1493"/>
    </location>
</feature>
<dbReference type="Pfam" id="PF24681">
    <property type="entry name" value="Kelch_KLHDC2_KLHL20_DRC7"/>
    <property type="match status" value="1"/>
</dbReference>
<keyword evidence="5 6" id="KW-0175">Coiled coil</keyword>
<dbReference type="InterPro" id="IPR015915">
    <property type="entry name" value="Kelch-typ_b-propeller"/>
</dbReference>
<feature type="compositionally biased region" description="Polar residues" evidence="7">
    <location>
        <begin position="65"/>
        <end position="74"/>
    </location>
</feature>
<comment type="subcellular location">
    <subcellularLocation>
        <location evidence="1">Cytoplasm</location>
    </subcellularLocation>
</comment>
<evidence type="ECO:0000313" key="9">
    <source>
        <dbReference type="Proteomes" id="UP001218218"/>
    </source>
</evidence>
<dbReference type="PANTHER" id="PTHR46093:SF18">
    <property type="entry name" value="FIBRONECTIN TYPE-III DOMAIN-CONTAINING PROTEIN"/>
    <property type="match status" value="1"/>
</dbReference>
<evidence type="ECO:0008006" key="10">
    <source>
        <dbReference type="Google" id="ProtNLM"/>
    </source>
</evidence>
<dbReference type="EMBL" id="JARIHO010000008">
    <property type="protein sequence ID" value="KAJ7357178.1"/>
    <property type="molecule type" value="Genomic_DNA"/>
</dbReference>
<dbReference type="Gene3D" id="2.120.10.80">
    <property type="entry name" value="Kelch-type beta propeller"/>
    <property type="match status" value="2"/>
</dbReference>
<feature type="compositionally biased region" description="Basic and acidic residues" evidence="7">
    <location>
        <begin position="1223"/>
        <end position="1238"/>
    </location>
</feature>
<feature type="region of interest" description="Disordered" evidence="7">
    <location>
        <begin position="1148"/>
        <end position="1167"/>
    </location>
</feature>
<evidence type="ECO:0000256" key="4">
    <source>
        <dbReference type="ARBA" id="ARBA00022737"/>
    </source>
</evidence>
<feature type="compositionally biased region" description="Low complexity" evidence="7">
    <location>
        <begin position="26"/>
        <end position="64"/>
    </location>
</feature>
<dbReference type="PANTHER" id="PTHR46093">
    <property type="entry name" value="ACYL-COA-BINDING DOMAIN-CONTAINING PROTEIN 5"/>
    <property type="match status" value="1"/>
</dbReference>
<evidence type="ECO:0000313" key="8">
    <source>
        <dbReference type="EMBL" id="KAJ7357178.1"/>
    </source>
</evidence>
<keyword evidence="3" id="KW-0963">Cytoplasm</keyword>
<feature type="region of interest" description="Disordered" evidence="7">
    <location>
        <begin position="1203"/>
        <end position="1238"/>
    </location>
</feature>
<dbReference type="SUPFAM" id="SSF57997">
    <property type="entry name" value="Tropomyosin"/>
    <property type="match status" value="1"/>
</dbReference>
<feature type="compositionally biased region" description="Low complexity" evidence="7">
    <location>
        <begin position="1151"/>
        <end position="1163"/>
    </location>
</feature>
<protein>
    <recommendedName>
        <fullName evidence="10">Tip elongation aberrant protein 1</fullName>
    </recommendedName>
</protein>
<feature type="compositionally biased region" description="Basic and acidic residues" evidence="7">
    <location>
        <begin position="576"/>
        <end position="585"/>
    </location>
</feature>
<evidence type="ECO:0000256" key="5">
    <source>
        <dbReference type="ARBA" id="ARBA00023054"/>
    </source>
</evidence>
<evidence type="ECO:0000256" key="1">
    <source>
        <dbReference type="ARBA" id="ARBA00004496"/>
    </source>
</evidence>
<feature type="region of interest" description="Disordered" evidence="7">
    <location>
        <begin position="1284"/>
        <end position="1315"/>
    </location>
</feature>
<feature type="region of interest" description="Disordered" evidence="7">
    <location>
        <begin position="1"/>
        <end position="122"/>
    </location>
</feature>